<reference evidence="4 5" key="1">
    <citation type="journal article" date="2010" name="Cell Res.">
        <title>Complete genome sequence of the rifamycin SV-producing Amycolatopsis mediterranei U32 revealed its genetic characteristics in phylogeny and metabolism.</title>
        <authorList>
            <person name="Zhao W."/>
            <person name="Zhong Y."/>
            <person name="Yuan H."/>
            <person name="Wang J."/>
            <person name="Zheng H."/>
            <person name="Wang Y."/>
            <person name="Cen X."/>
            <person name="Xu F."/>
            <person name="Bai J."/>
            <person name="Han X."/>
            <person name="Lu G."/>
            <person name="Zhu Y."/>
            <person name="Shao Z."/>
            <person name="Yan H."/>
            <person name="Li C."/>
            <person name="Peng N."/>
            <person name="Zhang Z."/>
            <person name="Zhang Y."/>
            <person name="Lin W."/>
            <person name="Fan Y."/>
            <person name="Qin Z."/>
            <person name="Hu Y."/>
            <person name="Zhu B."/>
            <person name="Wang S."/>
            <person name="Ding X."/>
            <person name="Zhao G.P."/>
        </authorList>
    </citation>
    <scope>NUCLEOTIDE SEQUENCE [LARGE SCALE GENOMIC DNA]</scope>
    <source>
        <strain evidence="5">U-32</strain>
    </source>
</reference>
<evidence type="ECO:0000259" key="3">
    <source>
        <dbReference type="SMART" id="SM00829"/>
    </source>
</evidence>
<proteinExistence type="predicted"/>
<dbReference type="SMART" id="SM00829">
    <property type="entry name" value="PKS_ER"/>
    <property type="match status" value="1"/>
</dbReference>
<dbReference type="PANTHER" id="PTHR48106">
    <property type="entry name" value="QUINONE OXIDOREDUCTASE PIG3-RELATED"/>
    <property type="match status" value="1"/>
</dbReference>
<dbReference type="InterPro" id="IPR011032">
    <property type="entry name" value="GroES-like_sf"/>
</dbReference>
<dbReference type="InterPro" id="IPR020843">
    <property type="entry name" value="ER"/>
</dbReference>
<evidence type="ECO:0000313" key="4">
    <source>
        <dbReference type="EMBL" id="ADJ50294.1"/>
    </source>
</evidence>
<dbReference type="CDD" id="cd08268">
    <property type="entry name" value="MDR2"/>
    <property type="match status" value="1"/>
</dbReference>
<name>A0A0H3DKQ9_AMYMU</name>
<keyword evidence="1" id="KW-0521">NADP</keyword>
<dbReference type="Pfam" id="PF08240">
    <property type="entry name" value="ADH_N"/>
    <property type="match status" value="1"/>
</dbReference>
<dbReference type="OrthoDB" id="9792162at2"/>
<dbReference type="HOGENOM" id="CLU_026673_3_1_11"/>
<evidence type="ECO:0000256" key="2">
    <source>
        <dbReference type="ARBA" id="ARBA00023002"/>
    </source>
</evidence>
<dbReference type="SUPFAM" id="SSF50129">
    <property type="entry name" value="GroES-like"/>
    <property type="match status" value="1"/>
</dbReference>
<gene>
    <name evidence="4" type="ordered locus">AMED_8599</name>
</gene>
<dbReference type="PATRIC" id="fig|749927.5.peg.8928"/>
<keyword evidence="2" id="KW-0560">Oxidoreductase</keyword>
<dbReference type="Pfam" id="PF13602">
    <property type="entry name" value="ADH_zinc_N_2"/>
    <property type="match status" value="1"/>
</dbReference>
<dbReference type="Gene3D" id="3.90.180.10">
    <property type="entry name" value="Medium-chain alcohol dehydrogenases, catalytic domain"/>
    <property type="match status" value="1"/>
</dbReference>
<dbReference type="GeneID" id="92876202"/>
<accession>A0A0H3DKQ9</accession>
<dbReference type="RefSeq" id="WP_013230322.1">
    <property type="nucleotide sequence ID" value="NC_014318.1"/>
</dbReference>
<protein>
    <submittedName>
        <fullName evidence="4">NADPH:quinone reductase and related Zn-dependent oxidoreductase</fullName>
    </submittedName>
</protein>
<sequence>MTKTVRFATEGGPEVLELVDVELGEPGPGELRLRVEAIGLNRAEAMFRAGVYFERAGEFPAKLGYSASGIVEALGDGVEGFEIGDAVSTIAGFSMRDYGVYGEAAIVPASAALRRPEGLDASEAVALWGPFLTAYGALIDEGQVRPGDFVLITAASSSVGLATIDVANHIGAIPIAATRTAGKKQRLLDAGAAHVIVTDEEDIAERTLEITGGKGAEFVFDAVAGEGVRKLAQATAKGGTLVVYGALDSKETPFPLWFVPAMRVFNAFDLTLNPDRLARAAHFVRAGVRAGTFRPRVDRTFDLTDIAEAHRYLEANGQFGKVVVTAGG</sequence>
<evidence type="ECO:0000256" key="1">
    <source>
        <dbReference type="ARBA" id="ARBA00022857"/>
    </source>
</evidence>
<dbReference type="Gene3D" id="3.40.50.720">
    <property type="entry name" value="NAD(P)-binding Rossmann-like Domain"/>
    <property type="match status" value="1"/>
</dbReference>
<organism evidence="4 5">
    <name type="scientific">Amycolatopsis mediterranei (strain U-32)</name>
    <dbReference type="NCBI Taxonomy" id="749927"/>
    <lineage>
        <taxon>Bacteria</taxon>
        <taxon>Bacillati</taxon>
        <taxon>Actinomycetota</taxon>
        <taxon>Actinomycetes</taxon>
        <taxon>Pseudonocardiales</taxon>
        <taxon>Pseudonocardiaceae</taxon>
        <taxon>Amycolatopsis</taxon>
    </lineage>
</organism>
<dbReference type="InterPro" id="IPR036291">
    <property type="entry name" value="NAD(P)-bd_dom_sf"/>
</dbReference>
<dbReference type="EMBL" id="CP002000">
    <property type="protein sequence ID" value="ADJ50294.1"/>
    <property type="molecule type" value="Genomic_DNA"/>
</dbReference>
<dbReference type="PANTHER" id="PTHR48106:SF5">
    <property type="entry name" value="ZINC-CONTAINING ALCOHOL DEHYDROGENASE"/>
    <property type="match status" value="1"/>
</dbReference>
<dbReference type="eggNOG" id="COG0604">
    <property type="taxonomic scope" value="Bacteria"/>
</dbReference>
<dbReference type="GO" id="GO:0070402">
    <property type="term" value="F:NADPH binding"/>
    <property type="evidence" value="ECO:0007669"/>
    <property type="project" value="TreeGrafter"/>
</dbReference>
<evidence type="ECO:0000313" key="5">
    <source>
        <dbReference type="Proteomes" id="UP000000328"/>
    </source>
</evidence>
<dbReference type="GO" id="GO:0016651">
    <property type="term" value="F:oxidoreductase activity, acting on NAD(P)H"/>
    <property type="evidence" value="ECO:0007669"/>
    <property type="project" value="TreeGrafter"/>
</dbReference>
<feature type="domain" description="Enoyl reductase (ER)" evidence="3">
    <location>
        <begin position="11"/>
        <end position="324"/>
    </location>
</feature>
<dbReference type="SUPFAM" id="SSF51735">
    <property type="entry name" value="NAD(P)-binding Rossmann-fold domains"/>
    <property type="match status" value="1"/>
</dbReference>
<dbReference type="AlphaFoldDB" id="A0A0H3DKQ9"/>
<dbReference type="InterPro" id="IPR013154">
    <property type="entry name" value="ADH-like_N"/>
</dbReference>
<dbReference type="KEGG" id="amd:AMED_8599"/>
<dbReference type="Proteomes" id="UP000000328">
    <property type="component" value="Chromosome"/>
</dbReference>